<keyword evidence="2" id="KW-0597">Phosphoprotein</keyword>
<dbReference type="GO" id="GO:0016926">
    <property type="term" value="P:protein desumoylation"/>
    <property type="evidence" value="ECO:0000318"/>
    <property type="project" value="GO_Central"/>
</dbReference>
<dbReference type="PROSITE" id="PS50600">
    <property type="entry name" value="ULP_PROTEASE"/>
    <property type="match status" value="1"/>
</dbReference>
<organism evidence="8 9">
    <name type="scientific">Pristionchus pacificus</name>
    <name type="common">Parasitic nematode worm</name>
    <dbReference type="NCBI Taxonomy" id="54126"/>
    <lineage>
        <taxon>Eukaryota</taxon>
        <taxon>Metazoa</taxon>
        <taxon>Ecdysozoa</taxon>
        <taxon>Nematoda</taxon>
        <taxon>Chromadorea</taxon>
        <taxon>Rhabditida</taxon>
        <taxon>Rhabditina</taxon>
        <taxon>Diplogasteromorpha</taxon>
        <taxon>Diplogasteroidea</taxon>
        <taxon>Neodiplogasteridae</taxon>
        <taxon>Pristionchus</taxon>
    </lineage>
</organism>
<name>A0A2A6CV22_PRIPA</name>
<reference evidence="8" key="2">
    <citation type="submission" date="2022-06" db="UniProtKB">
        <authorList>
            <consortium name="EnsemblMetazoa"/>
        </authorList>
    </citation>
    <scope>IDENTIFICATION</scope>
    <source>
        <strain evidence="8">PS312</strain>
    </source>
</reference>
<dbReference type="Pfam" id="PF02902">
    <property type="entry name" value="Peptidase_C48"/>
    <property type="match status" value="1"/>
</dbReference>
<evidence type="ECO:0000256" key="6">
    <source>
        <dbReference type="SAM" id="Coils"/>
    </source>
</evidence>
<keyword evidence="9" id="KW-1185">Reference proteome</keyword>
<dbReference type="AlphaFoldDB" id="A0A2A6CV22"/>
<evidence type="ECO:0000256" key="2">
    <source>
        <dbReference type="ARBA" id="ARBA00022553"/>
    </source>
</evidence>
<feature type="compositionally biased region" description="Basic and acidic residues" evidence="7">
    <location>
        <begin position="303"/>
        <end position="313"/>
    </location>
</feature>
<keyword evidence="6" id="KW-0175">Coiled coil</keyword>
<keyword evidence="3" id="KW-0645">Protease</keyword>
<dbReference type="GO" id="GO:0005634">
    <property type="term" value="C:nucleus"/>
    <property type="evidence" value="ECO:0000318"/>
    <property type="project" value="GO_Central"/>
</dbReference>
<dbReference type="PANTHER" id="PTHR46896:SF3">
    <property type="entry name" value="FI06413P-RELATED"/>
    <property type="match status" value="1"/>
</dbReference>
<feature type="compositionally biased region" description="Polar residues" evidence="7">
    <location>
        <begin position="666"/>
        <end position="675"/>
    </location>
</feature>
<accession>A0A2A6CV22</accession>
<feature type="compositionally biased region" description="Low complexity" evidence="7">
    <location>
        <begin position="239"/>
        <end position="252"/>
    </location>
</feature>
<reference evidence="9" key="1">
    <citation type="journal article" date="2008" name="Nat. Genet.">
        <title>The Pristionchus pacificus genome provides a unique perspective on nematode lifestyle and parasitism.</title>
        <authorList>
            <person name="Dieterich C."/>
            <person name="Clifton S.W."/>
            <person name="Schuster L.N."/>
            <person name="Chinwalla A."/>
            <person name="Delehaunty K."/>
            <person name="Dinkelacker I."/>
            <person name="Fulton L."/>
            <person name="Fulton R."/>
            <person name="Godfrey J."/>
            <person name="Minx P."/>
            <person name="Mitreva M."/>
            <person name="Roeseler W."/>
            <person name="Tian H."/>
            <person name="Witte H."/>
            <person name="Yang S.P."/>
            <person name="Wilson R.K."/>
            <person name="Sommer R.J."/>
        </authorList>
    </citation>
    <scope>NUCLEOTIDE SEQUENCE [LARGE SCALE GENOMIC DNA]</scope>
    <source>
        <strain evidence="9">PS312</strain>
    </source>
</reference>
<protein>
    <submittedName>
        <fullName evidence="8">Ulp-2</fullName>
    </submittedName>
</protein>
<feature type="region of interest" description="Disordered" evidence="7">
    <location>
        <begin position="663"/>
        <end position="701"/>
    </location>
</feature>
<gene>
    <name evidence="8" type="primary">WBGene00104344</name>
</gene>
<evidence type="ECO:0000313" key="9">
    <source>
        <dbReference type="Proteomes" id="UP000005239"/>
    </source>
</evidence>
<keyword evidence="4" id="KW-0833">Ubl conjugation pathway</keyword>
<feature type="region of interest" description="Disordered" evidence="7">
    <location>
        <begin position="239"/>
        <end position="340"/>
    </location>
</feature>
<dbReference type="Proteomes" id="UP000005239">
    <property type="component" value="Unassembled WGS sequence"/>
</dbReference>
<dbReference type="Gene3D" id="1.10.418.20">
    <property type="match status" value="1"/>
</dbReference>
<evidence type="ECO:0000256" key="1">
    <source>
        <dbReference type="ARBA" id="ARBA00005234"/>
    </source>
</evidence>
<feature type="coiled-coil region" evidence="6">
    <location>
        <begin position="121"/>
        <end position="169"/>
    </location>
</feature>
<dbReference type="GO" id="GO:0070139">
    <property type="term" value="F:SUMO-specific endopeptidase activity"/>
    <property type="evidence" value="ECO:0000318"/>
    <property type="project" value="GO_Central"/>
</dbReference>
<dbReference type="InterPro" id="IPR051947">
    <property type="entry name" value="Sentrin-specific_protease"/>
</dbReference>
<evidence type="ECO:0000256" key="5">
    <source>
        <dbReference type="ARBA" id="ARBA00022801"/>
    </source>
</evidence>
<dbReference type="Gene3D" id="3.30.310.130">
    <property type="entry name" value="Ubiquitin-related"/>
    <property type="match status" value="1"/>
</dbReference>
<evidence type="ECO:0000256" key="7">
    <source>
        <dbReference type="SAM" id="MobiDB-lite"/>
    </source>
</evidence>
<sequence>METNLDGKDPHQHLDEDTRKLLQFQLPKKSPDEMTGAELRDDIAARKILTETKKQLYERMRLDVEAKMAGLARSQATITKNEAAVIAEKKRNMSAVEEIQNANAREMLDCQARSTVELLNSEDQRRRFQGATEELKRVEKELSKEKEELNKTKQELDGWRLNMQELQNRDQCILEQTRKLQARLDEVNAKTNRLRGNMRQALLIEKADPLTEQSQEEPSFVPDKKKEIVTTIEKVLPTSFSSSTLSPSPSSSVNQSLGHKSSSTTESAFEESEASNDDESYYEEDNDMDEDDQEFSTGEDVDEKQAIDAKETSESPSTTSSDSSDIEILNDDQIPLPTTRTMMEPSPLLGEYEGCELYFSDLEGILGTGKMNDRLMDYSLATIWKKESREEIRDSTFVFPSLFYTRLIREMRQSESDEAKETATQLRERRVRSVAENFRGVLGFTKAVDIFEKEYLLVPVVECDHWYLIVIVNPSALVITTQNTIQARKRGNDKTTLIILDSLPRASDWRRDCVDRVLCLYLMFEHKRIHSDRPGRFEKTRMEVILPGSVPSQKNNVDCGFFVVRYAKTFLDRPPTDEMLLRKAPKWSDWFPRISAHPTQIRKDVEKRIRDGIWKKFEQFGTDPQQKNEDSIVDEDEQSISPISLCRMSLDLLDSCPNDPIWPEHINSSSSTTPCESPDAKRRRVDSGIASPTPSAHGRRYSMDFHCVDSPSRKSRTDSPKVDATDIRKMKARDVGKWMAQITGDPGMEERCVQVGLRGAIVAKMDEQTLRSSLLLPEEMFAKVWADIARKP</sequence>
<proteinExistence type="inferred from homology"/>
<feature type="compositionally biased region" description="Acidic residues" evidence="7">
    <location>
        <begin position="268"/>
        <end position="302"/>
    </location>
</feature>
<dbReference type="SUPFAM" id="SSF54001">
    <property type="entry name" value="Cysteine proteinases"/>
    <property type="match status" value="1"/>
</dbReference>
<keyword evidence="5" id="KW-0378">Hydrolase</keyword>
<evidence type="ECO:0000256" key="4">
    <source>
        <dbReference type="ARBA" id="ARBA00022786"/>
    </source>
</evidence>
<dbReference type="InterPro" id="IPR038765">
    <property type="entry name" value="Papain-like_cys_pep_sf"/>
</dbReference>
<dbReference type="GO" id="GO:0005737">
    <property type="term" value="C:cytoplasm"/>
    <property type="evidence" value="ECO:0000318"/>
    <property type="project" value="GO_Central"/>
</dbReference>
<comment type="similarity">
    <text evidence="1">Belongs to the peptidase C48 family.</text>
</comment>
<feature type="region of interest" description="Disordered" evidence="7">
    <location>
        <begin position="206"/>
        <end position="225"/>
    </location>
</feature>
<dbReference type="PANTHER" id="PTHR46896">
    <property type="entry name" value="SENTRIN-SPECIFIC PROTEASE"/>
    <property type="match status" value="1"/>
</dbReference>
<evidence type="ECO:0000313" key="8">
    <source>
        <dbReference type="EnsemblMetazoa" id="PPA14790.1"/>
    </source>
</evidence>
<dbReference type="InterPro" id="IPR003653">
    <property type="entry name" value="Peptidase_C48_C"/>
</dbReference>
<dbReference type="OrthoDB" id="442460at2759"/>
<accession>A0A8R1YF17</accession>
<evidence type="ECO:0000256" key="3">
    <source>
        <dbReference type="ARBA" id="ARBA00022670"/>
    </source>
</evidence>
<dbReference type="EnsemblMetazoa" id="PPA14790.1">
    <property type="protein sequence ID" value="PPA14790.1"/>
    <property type="gene ID" value="WBGene00104344"/>
</dbReference>
<feature type="compositionally biased region" description="Low complexity" evidence="7">
    <location>
        <begin position="314"/>
        <end position="323"/>
    </location>
</feature>
<dbReference type="GO" id="GO:0006508">
    <property type="term" value="P:proteolysis"/>
    <property type="evidence" value="ECO:0007669"/>
    <property type="project" value="UniProtKB-KW"/>
</dbReference>